<proteinExistence type="predicted"/>
<reference evidence="1" key="2">
    <citation type="journal article" date="2015" name="Fish Shellfish Immunol.">
        <title>Early steps in the European eel (Anguilla anguilla)-Vibrio vulnificus interaction in the gills: Role of the RtxA13 toxin.</title>
        <authorList>
            <person name="Callol A."/>
            <person name="Pajuelo D."/>
            <person name="Ebbesson L."/>
            <person name="Teles M."/>
            <person name="MacKenzie S."/>
            <person name="Amaro C."/>
        </authorList>
    </citation>
    <scope>NUCLEOTIDE SEQUENCE</scope>
</reference>
<reference evidence="1" key="1">
    <citation type="submission" date="2014-11" db="EMBL/GenBank/DDBJ databases">
        <authorList>
            <person name="Amaro Gonzalez C."/>
        </authorList>
    </citation>
    <scope>NUCLEOTIDE SEQUENCE</scope>
</reference>
<organism evidence="1">
    <name type="scientific">Anguilla anguilla</name>
    <name type="common">European freshwater eel</name>
    <name type="synonym">Muraena anguilla</name>
    <dbReference type="NCBI Taxonomy" id="7936"/>
    <lineage>
        <taxon>Eukaryota</taxon>
        <taxon>Metazoa</taxon>
        <taxon>Chordata</taxon>
        <taxon>Craniata</taxon>
        <taxon>Vertebrata</taxon>
        <taxon>Euteleostomi</taxon>
        <taxon>Actinopterygii</taxon>
        <taxon>Neopterygii</taxon>
        <taxon>Teleostei</taxon>
        <taxon>Anguilliformes</taxon>
        <taxon>Anguillidae</taxon>
        <taxon>Anguilla</taxon>
    </lineage>
</organism>
<evidence type="ECO:0000313" key="1">
    <source>
        <dbReference type="EMBL" id="JAH28020.1"/>
    </source>
</evidence>
<name>A0A0E9RHT1_ANGAN</name>
<sequence length="40" mass="4491">MRSRHTARRGEVFSQKVYISIRSSSRALAFTFVSTSALSV</sequence>
<dbReference type="AlphaFoldDB" id="A0A0E9RHT1"/>
<protein>
    <submittedName>
        <fullName evidence="1">Uncharacterized protein</fullName>
    </submittedName>
</protein>
<dbReference type="EMBL" id="GBXM01080557">
    <property type="protein sequence ID" value="JAH28020.1"/>
    <property type="molecule type" value="Transcribed_RNA"/>
</dbReference>
<accession>A0A0E9RHT1</accession>